<dbReference type="Pfam" id="PF13508">
    <property type="entry name" value="Acetyltransf_7"/>
    <property type="match status" value="1"/>
</dbReference>
<organism evidence="4 5">
    <name type="scientific">Pseudaeromonas sharmana</name>
    <dbReference type="NCBI Taxonomy" id="328412"/>
    <lineage>
        <taxon>Bacteria</taxon>
        <taxon>Pseudomonadati</taxon>
        <taxon>Pseudomonadota</taxon>
        <taxon>Gammaproteobacteria</taxon>
        <taxon>Aeromonadales</taxon>
        <taxon>Aeromonadaceae</taxon>
        <taxon>Pseudaeromonas</taxon>
    </lineage>
</organism>
<evidence type="ECO:0000259" key="3">
    <source>
        <dbReference type="PROSITE" id="PS51186"/>
    </source>
</evidence>
<accession>A0ABV8CR94</accession>
<keyword evidence="2 4" id="KW-0012">Acyltransferase</keyword>
<protein>
    <submittedName>
        <fullName evidence="4">GNAT family N-acetyltransferase</fullName>
        <ecNumber evidence="4">2.3.1.-</ecNumber>
    </submittedName>
</protein>
<dbReference type="Gene3D" id="3.40.630.30">
    <property type="match status" value="1"/>
</dbReference>
<dbReference type="InterPro" id="IPR000182">
    <property type="entry name" value="GNAT_dom"/>
</dbReference>
<dbReference type="EC" id="2.3.1.-" evidence="4"/>
<dbReference type="InterPro" id="IPR016181">
    <property type="entry name" value="Acyl_CoA_acyltransferase"/>
</dbReference>
<sequence>MLIRRCVAEDMPQLLEIWLQATLHAHDFLPAAAWWPRQEAMRLQLQQCQDIWVVESQNEAVLACTLKGAASQPQQVVGFMAIDGDELLALYVHPEWQQQGLGATLIGLAQQYHAHLTLRVCALNTEAVQFYRRHGFRVSREFRQADSPCDEYLMEYHQP</sequence>
<reference evidence="5" key="1">
    <citation type="journal article" date="2019" name="Int. J. Syst. Evol. Microbiol.">
        <title>The Global Catalogue of Microorganisms (GCM) 10K type strain sequencing project: providing services to taxonomists for standard genome sequencing and annotation.</title>
        <authorList>
            <consortium name="The Broad Institute Genomics Platform"/>
            <consortium name="The Broad Institute Genome Sequencing Center for Infectious Disease"/>
            <person name="Wu L."/>
            <person name="Ma J."/>
        </authorList>
    </citation>
    <scope>NUCLEOTIDE SEQUENCE [LARGE SCALE GENOMIC DNA]</scope>
    <source>
        <strain evidence="5">CCUG 54939</strain>
    </source>
</reference>
<feature type="domain" description="N-acetyltransferase" evidence="3">
    <location>
        <begin position="1"/>
        <end position="159"/>
    </location>
</feature>
<keyword evidence="5" id="KW-1185">Reference proteome</keyword>
<dbReference type="GO" id="GO:0016746">
    <property type="term" value="F:acyltransferase activity"/>
    <property type="evidence" value="ECO:0007669"/>
    <property type="project" value="UniProtKB-KW"/>
</dbReference>
<evidence type="ECO:0000256" key="2">
    <source>
        <dbReference type="ARBA" id="ARBA00023315"/>
    </source>
</evidence>
<dbReference type="PANTHER" id="PTHR43800:SF1">
    <property type="entry name" value="PEPTIDYL-LYSINE N-ACETYLTRANSFERASE YJAB"/>
    <property type="match status" value="1"/>
</dbReference>
<comment type="caution">
    <text evidence="4">The sequence shown here is derived from an EMBL/GenBank/DDBJ whole genome shotgun (WGS) entry which is preliminary data.</text>
</comment>
<dbReference type="Proteomes" id="UP001595692">
    <property type="component" value="Unassembled WGS sequence"/>
</dbReference>
<dbReference type="SUPFAM" id="SSF55729">
    <property type="entry name" value="Acyl-CoA N-acyltransferases (Nat)"/>
    <property type="match status" value="1"/>
</dbReference>
<evidence type="ECO:0000313" key="4">
    <source>
        <dbReference type="EMBL" id="MFC3914621.1"/>
    </source>
</evidence>
<dbReference type="EMBL" id="JBHSAF010000014">
    <property type="protein sequence ID" value="MFC3914621.1"/>
    <property type="molecule type" value="Genomic_DNA"/>
</dbReference>
<evidence type="ECO:0000256" key="1">
    <source>
        <dbReference type="ARBA" id="ARBA00022679"/>
    </source>
</evidence>
<evidence type="ECO:0000313" key="5">
    <source>
        <dbReference type="Proteomes" id="UP001595692"/>
    </source>
</evidence>
<dbReference type="PANTHER" id="PTHR43800">
    <property type="entry name" value="PEPTIDYL-LYSINE N-ACETYLTRANSFERASE YJAB"/>
    <property type="match status" value="1"/>
</dbReference>
<dbReference type="CDD" id="cd04301">
    <property type="entry name" value="NAT_SF"/>
    <property type="match status" value="1"/>
</dbReference>
<keyword evidence="1 4" id="KW-0808">Transferase</keyword>
<proteinExistence type="predicted"/>
<dbReference type="RefSeq" id="WP_377153695.1">
    <property type="nucleotide sequence ID" value="NZ_JBHSAF010000014.1"/>
</dbReference>
<gene>
    <name evidence="4" type="ORF">ACFOSS_14290</name>
</gene>
<dbReference type="PROSITE" id="PS51186">
    <property type="entry name" value="GNAT"/>
    <property type="match status" value="1"/>
</dbReference>
<name>A0ABV8CR94_9GAMM</name>